<evidence type="ECO:0000313" key="4">
    <source>
        <dbReference type="Proteomes" id="UP001146120"/>
    </source>
</evidence>
<dbReference type="InterPro" id="IPR027417">
    <property type="entry name" value="P-loop_NTPase"/>
</dbReference>
<dbReference type="Pfam" id="PF08477">
    <property type="entry name" value="Roc"/>
    <property type="match status" value="1"/>
</dbReference>
<evidence type="ECO:0000256" key="1">
    <source>
        <dbReference type="ARBA" id="ARBA00022741"/>
    </source>
</evidence>
<dbReference type="PRINTS" id="PR00449">
    <property type="entry name" value="RASTRNSFRMNG"/>
</dbReference>
<sequence>MKVIDFWVRQRDRGFAHLPDIPDEVYEGDITHLEAYLDALQLSAFSNSKRIEKSSSVVSDLDCGIARVVLGQVNDTCAYSRRKICVIGPSGSGKTSFIKSFVGKQSVLEPISNRTVGVDVFTWQFDPVAKNNKKSRNNSVDACRRYWVSMWDFAGQDEFYPAHALYFSRRTLYLLCIDLKAYSNAMQGSQIDDFFLDHISRWIHIICVHVPDAEFLLVGMKTDLLGNGDATVGSIYGDIHRRFEAQQRNELTQLTERLRTLQLSVKAGQAAPVQVAELEFLLKARPKFRQEFIVFSNTNSAGFEDAKHILERIITASDTSVLLPDNYNAVLSVARGLANGNALSICSLNDLQQQVELQGVDVSEEAFGAILHLLHDQGELFWFDGAGYGESLHEIVFLAPALVMELIRQVTPHDGTTIGVQSDGVLYHRILSSLPRWRDLDAPSIAYLKRLLQQLFLVYPADGDMLATSDLIIPIYWRTHDVQTPQWFRSNQNDVSMNQVVGWEYQFEARVPQDLFEKLAVQSYQATMEQSRTYGRGHFEVCESGEFCALVEQGRSPVPNLRIHVRARRRDVAWRELVRLGVSTEQLLSVYRGAFVNRYALYDHHSPKTTRVPYDQLVVDAKFARALERGLGVTILPPELMHPKIDGDLDDDNQDVVIMPLPSAVADNAGIMNALFSRNLELMNGRPLKTELEKTTQQTTSRDIRCL</sequence>
<evidence type="ECO:0000256" key="2">
    <source>
        <dbReference type="ARBA" id="ARBA00023134"/>
    </source>
</evidence>
<keyword evidence="4" id="KW-1185">Reference proteome</keyword>
<organism evidence="3 4">
    <name type="scientific">Lagenidium giganteum</name>
    <dbReference type="NCBI Taxonomy" id="4803"/>
    <lineage>
        <taxon>Eukaryota</taxon>
        <taxon>Sar</taxon>
        <taxon>Stramenopiles</taxon>
        <taxon>Oomycota</taxon>
        <taxon>Peronosporomycetes</taxon>
        <taxon>Pythiales</taxon>
        <taxon>Pythiaceae</taxon>
    </lineage>
</organism>
<name>A0AAV2ZD40_9STRA</name>
<proteinExistence type="predicted"/>
<dbReference type="PANTHER" id="PTHR24073">
    <property type="entry name" value="DRAB5-RELATED"/>
    <property type="match status" value="1"/>
</dbReference>
<dbReference type="EMBL" id="DAKRPA010000023">
    <property type="protein sequence ID" value="DBA03108.1"/>
    <property type="molecule type" value="Genomic_DNA"/>
</dbReference>
<gene>
    <name evidence="3" type="ORF">N0F65_003355</name>
</gene>
<dbReference type="Gene3D" id="3.40.50.300">
    <property type="entry name" value="P-loop containing nucleotide triphosphate hydrolases"/>
    <property type="match status" value="1"/>
</dbReference>
<dbReference type="Proteomes" id="UP001146120">
    <property type="component" value="Unassembled WGS sequence"/>
</dbReference>
<protein>
    <submittedName>
        <fullName evidence="3">Uncharacterized protein</fullName>
    </submittedName>
</protein>
<accession>A0AAV2ZD40</accession>
<reference evidence="3" key="1">
    <citation type="submission" date="2022-11" db="EMBL/GenBank/DDBJ databases">
        <authorList>
            <person name="Morgan W.R."/>
            <person name="Tartar A."/>
        </authorList>
    </citation>
    <scope>NUCLEOTIDE SEQUENCE</scope>
    <source>
        <strain evidence="3">ARSEF 373</strain>
    </source>
</reference>
<dbReference type="AlphaFoldDB" id="A0AAV2ZD40"/>
<dbReference type="SUPFAM" id="SSF52540">
    <property type="entry name" value="P-loop containing nucleoside triphosphate hydrolases"/>
    <property type="match status" value="1"/>
</dbReference>
<evidence type="ECO:0000313" key="3">
    <source>
        <dbReference type="EMBL" id="DBA03108.1"/>
    </source>
</evidence>
<dbReference type="GO" id="GO:0005525">
    <property type="term" value="F:GTP binding"/>
    <property type="evidence" value="ECO:0007669"/>
    <property type="project" value="UniProtKB-KW"/>
</dbReference>
<keyword evidence="2" id="KW-0342">GTP-binding</keyword>
<comment type="caution">
    <text evidence="3">The sequence shown here is derived from an EMBL/GenBank/DDBJ whole genome shotgun (WGS) entry which is preliminary data.</text>
</comment>
<keyword evidence="1" id="KW-0547">Nucleotide-binding</keyword>
<reference evidence="3" key="2">
    <citation type="journal article" date="2023" name="Microbiol Resour">
        <title>Decontamination and Annotation of the Draft Genome Sequence of the Oomycete Lagenidium giganteum ARSEF 373.</title>
        <authorList>
            <person name="Morgan W.R."/>
            <person name="Tartar A."/>
        </authorList>
    </citation>
    <scope>NUCLEOTIDE SEQUENCE</scope>
    <source>
        <strain evidence="3">ARSEF 373</strain>
    </source>
</reference>